<reference evidence="1" key="1">
    <citation type="journal article" date="2015" name="Nature">
        <title>Complex archaea that bridge the gap between prokaryotes and eukaryotes.</title>
        <authorList>
            <person name="Spang A."/>
            <person name="Saw J.H."/>
            <person name="Jorgensen S.L."/>
            <person name="Zaremba-Niedzwiedzka K."/>
            <person name="Martijn J."/>
            <person name="Lind A.E."/>
            <person name="van Eijk R."/>
            <person name="Schleper C."/>
            <person name="Guy L."/>
            <person name="Ettema T.J."/>
        </authorList>
    </citation>
    <scope>NUCLEOTIDE SEQUENCE</scope>
</reference>
<dbReference type="AlphaFoldDB" id="A0A0F9I1Q9"/>
<gene>
    <name evidence="1" type="ORF">LCGC14_1634400</name>
</gene>
<comment type="caution">
    <text evidence="1">The sequence shown here is derived from an EMBL/GenBank/DDBJ whole genome shotgun (WGS) entry which is preliminary data.</text>
</comment>
<organism evidence="1">
    <name type="scientific">marine sediment metagenome</name>
    <dbReference type="NCBI Taxonomy" id="412755"/>
    <lineage>
        <taxon>unclassified sequences</taxon>
        <taxon>metagenomes</taxon>
        <taxon>ecological metagenomes</taxon>
    </lineage>
</organism>
<accession>A0A0F9I1Q9</accession>
<sequence>MHDKNELCEKIRKLYPDIGECGIDIRVEYDLDQRAWVVYLKKDQRELKTFLEDSDADLCMDNKQCVSLGIEIAQLRDNIQRL</sequence>
<proteinExistence type="predicted"/>
<evidence type="ECO:0000313" key="1">
    <source>
        <dbReference type="EMBL" id="KKM21541.1"/>
    </source>
</evidence>
<name>A0A0F9I1Q9_9ZZZZ</name>
<dbReference type="EMBL" id="LAZR01013527">
    <property type="protein sequence ID" value="KKM21541.1"/>
    <property type="molecule type" value="Genomic_DNA"/>
</dbReference>
<protein>
    <submittedName>
        <fullName evidence="1">Uncharacterized protein</fullName>
    </submittedName>
</protein>